<evidence type="ECO:0000259" key="2">
    <source>
        <dbReference type="PROSITE" id="PS50004"/>
    </source>
</evidence>
<keyword evidence="3" id="KW-0436">Ligase</keyword>
<dbReference type="PROSITE" id="PS50004">
    <property type="entry name" value="C2"/>
    <property type="match status" value="1"/>
</dbReference>
<feature type="region of interest" description="Disordered" evidence="1">
    <location>
        <begin position="1"/>
        <end position="28"/>
    </location>
</feature>
<evidence type="ECO:0000313" key="4">
    <source>
        <dbReference type="Proteomes" id="UP000276133"/>
    </source>
</evidence>
<proteinExistence type="predicted"/>
<gene>
    <name evidence="3" type="ORF">BpHYR1_054076</name>
</gene>
<evidence type="ECO:0000256" key="1">
    <source>
        <dbReference type="SAM" id="MobiDB-lite"/>
    </source>
</evidence>
<dbReference type="STRING" id="10195.A0A3M7PP55"/>
<feature type="compositionally biased region" description="Low complexity" evidence="1">
    <location>
        <begin position="12"/>
        <end position="24"/>
    </location>
</feature>
<comment type="caution">
    <text evidence="3">The sequence shown here is derived from an EMBL/GenBank/DDBJ whole genome shotgun (WGS) entry which is preliminary data.</text>
</comment>
<dbReference type="Pfam" id="PF00168">
    <property type="entry name" value="C2"/>
    <property type="match status" value="1"/>
</dbReference>
<protein>
    <submittedName>
        <fullName evidence="3">E3 ubiquitin-ligase Su(Dx)-like isoform X1</fullName>
    </submittedName>
</protein>
<evidence type="ECO:0000313" key="3">
    <source>
        <dbReference type="EMBL" id="RNA00531.1"/>
    </source>
</evidence>
<feature type="domain" description="C2" evidence="2">
    <location>
        <begin position="11"/>
        <end position="117"/>
    </location>
</feature>
<dbReference type="InterPro" id="IPR035892">
    <property type="entry name" value="C2_domain_sf"/>
</dbReference>
<reference evidence="3 4" key="1">
    <citation type="journal article" date="2018" name="Sci. Rep.">
        <title>Genomic signatures of local adaptation to the degree of environmental predictability in rotifers.</title>
        <authorList>
            <person name="Franch-Gras L."/>
            <person name="Hahn C."/>
            <person name="Garcia-Roger E.M."/>
            <person name="Carmona M.J."/>
            <person name="Serra M."/>
            <person name="Gomez A."/>
        </authorList>
    </citation>
    <scope>NUCLEOTIDE SEQUENCE [LARGE SCALE GENOMIC DNA]</scope>
    <source>
        <strain evidence="3">HYR1</strain>
    </source>
</reference>
<dbReference type="SUPFAM" id="SSF49562">
    <property type="entry name" value="C2 domain (Calcium/lipid-binding domain, CaLB)"/>
    <property type="match status" value="1"/>
</dbReference>
<keyword evidence="4" id="KW-1185">Reference proteome</keyword>
<dbReference type="OrthoDB" id="1029639at2759"/>
<organism evidence="3 4">
    <name type="scientific">Brachionus plicatilis</name>
    <name type="common">Marine rotifer</name>
    <name type="synonym">Brachionus muelleri</name>
    <dbReference type="NCBI Taxonomy" id="10195"/>
    <lineage>
        <taxon>Eukaryota</taxon>
        <taxon>Metazoa</taxon>
        <taxon>Spiralia</taxon>
        <taxon>Gnathifera</taxon>
        <taxon>Rotifera</taxon>
        <taxon>Eurotatoria</taxon>
        <taxon>Monogononta</taxon>
        <taxon>Pseudotrocha</taxon>
        <taxon>Ploima</taxon>
        <taxon>Brachionidae</taxon>
        <taxon>Brachionus</taxon>
    </lineage>
</organism>
<dbReference type="GO" id="GO:0016874">
    <property type="term" value="F:ligase activity"/>
    <property type="evidence" value="ECO:0007669"/>
    <property type="project" value="UniProtKB-KW"/>
</dbReference>
<dbReference type="EMBL" id="REGN01009711">
    <property type="protein sequence ID" value="RNA00531.1"/>
    <property type="molecule type" value="Genomic_DNA"/>
</dbReference>
<dbReference type="AlphaFoldDB" id="A0A3M7PP55"/>
<dbReference type="InterPro" id="IPR000008">
    <property type="entry name" value="C2_dom"/>
</dbReference>
<dbReference type="Proteomes" id="UP000276133">
    <property type="component" value="Unassembled WGS sequence"/>
</dbReference>
<name>A0A3M7PP55_BRAPC</name>
<sequence length="117" mass="13738">MNEDNLDPAQPDRNSNISSRSIDSTSRKPVYQQIRVYIKNAKFTPSGRLFNSKADIYAEMIIDGNPSRKTEIAKRTWTPMWNEYFDIDNSYIENRISHLRPTFVQIRHSTGTMFDIY</sequence>
<dbReference type="Gene3D" id="2.60.40.150">
    <property type="entry name" value="C2 domain"/>
    <property type="match status" value="1"/>
</dbReference>
<accession>A0A3M7PP55</accession>